<evidence type="ECO:0000313" key="3">
    <source>
        <dbReference type="Proteomes" id="UP000770661"/>
    </source>
</evidence>
<dbReference type="AlphaFoldDB" id="A0A8J4XMB1"/>
<dbReference type="OrthoDB" id="8300196at2759"/>
<gene>
    <name evidence="2" type="ORF">GWK47_024334</name>
</gene>
<protein>
    <submittedName>
        <fullName evidence="2">Uncharacterized protein</fullName>
    </submittedName>
</protein>
<reference evidence="2" key="1">
    <citation type="submission" date="2020-07" db="EMBL/GenBank/DDBJ databases">
        <title>The High-quality genome of the commercially important snow crab, Chionoecetes opilio.</title>
        <authorList>
            <person name="Jeong J.-H."/>
            <person name="Ryu S."/>
        </authorList>
    </citation>
    <scope>NUCLEOTIDE SEQUENCE</scope>
    <source>
        <strain evidence="2">MADBK_172401_WGS</strain>
        <tissue evidence="2">Digestive gland</tissue>
    </source>
</reference>
<name>A0A8J4XMB1_CHIOP</name>
<dbReference type="EMBL" id="JACEEZ010024937">
    <property type="protein sequence ID" value="KAG0706440.1"/>
    <property type="molecule type" value="Genomic_DNA"/>
</dbReference>
<organism evidence="2 3">
    <name type="scientific">Chionoecetes opilio</name>
    <name type="common">Atlantic snow crab</name>
    <name type="synonym">Cancer opilio</name>
    <dbReference type="NCBI Taxonomy" id="41210"/>
    <lineage>
        <taxon>Eukaryota</taxon>
        <taxon>Metazoa</taxon>
        <taxon>Ecdysozoa</taxon>
        <taxon>Arthropoda</taxon>
        <taxon>Crustacea</taxon>
        <taxon>Multicrustacea</taxon>
        <taxon>Malacostraca</taxon>
        <taxon>Eumalacostraca</taxon>
        <taxon>Eucarida</taxon>
        <taxon>Decapoda</taxon>
        <taxon>Pleocyemata</taxon>
        <taxon>Brachyura</taxon>
        <taxon>Eubrachyura</taxon>
        <taxon>Majoidea</taxon>
        <taxon>Majidae</taxon>
        <taxon>Chionoecetes</taxon>
    </lineage>
</organism>
<evidence type="ECO:0000313" key="2">
    <source>
        <dbReference type="EMBL" id="KAG0706440.1"/>
    </source>
</evidence>
<sequence length="349" mass="39369">MIADTEHPCTDPTPKRPRLECIIHCSDDNENLISPQSVDSWKTLLRAAQIRRHEPILELAEDTPEGEIPALNYHRKCRSIFTMKKALDGIPAQKEKTTNGCPEDCSPARAGRAIPSTSRTYEAECIFYQKTNKYAKRQKTREVLVKCRELRADAKIRNAATKKLDSRILGITCGIHEELWCGPSAGLHQNHLRQRIEKEFGISSHHPAHNGKLLIYPDSLTVQELVRENQSLRKQLKTLSRDGGDRHDPLLAKAVCLRRLSRTAKQHLFRCLHNLAWDIIDRLEETLSGDGTSHRVNGIAVQEKPTDLVPAQPRPTVARTKKRSIDAPPLMLPTYNAGPTAGPTHEQDR</sequence>
<accession>A0A8J4XMB1</accession>
<dbReference type="Proteomes" id="UP000770661">
    <property type="component" value="Unassembled WGS sequence"/>
</dbReference>
<evidence type="ECO:0000256" key="1">
    <source>
        <dbReference type="SAM" id="MobiDB-lite"/>
    </source>
</evidence>
<proteinExistence type="predicted"/>
<keyword evidence="3" id="KW-1185">Reference proteome</keyword>
<comment type="caution">
    <text evidence="2">The sequence shown here is derived from an EMBL/GenBank/DDBJ whole genome shotgun (WGS) entry which is preliminary data.</text>
</comment>
<feature type="region of interest" description="Disordered" evidence="1">
    <location>
        <begin position="309"/>
        <end position="349"/>
    </location>
</feature>